<comment type="caution">
    <text evidence="1">The sequence shown here is derived from an EMBL/GenBank/DDBJ whole genome shotgun (WGS) entry which is preliminary data.</text>
</comment>
<evidence type="ECO:0000313" key="1">
    <source>
        <dbReference type="EMBL" id="GJT57815.1"/>
    </source>
</evidence>
<accession>A0ABQ5F3Q1</accession>
<dbReference type="Proteomes" id="UP001151760">
    <property type="component" value="Unassembled WGS sequence"/>
</dbReference>
<proteinExistence type="predicted"/>
<reference evidence="1" key="1">
    <citation type="journal article" date="2022" name="Int. J. Mol. Sci.">
        <title>Draft Genome of Tanacetum Coccineum: Genomic Comparison of Closely Related Tanacetum-Family Plants.</title>
        <authorList>
            <person name="Yamashiro T."/>
            <person name="Shiraishi A."/>
            <person name="Nakayama K."/>
            <person name="Satake H."/>
        </authorList>
    </citation>
    <scope>NUCLEOTIDE SEQUENCE</scope>
</reference>
<dbReference type="EMBL" id="BQNB010016964">
    <property type="protein sequence ID" value="GJT57815.1"/>
    <property type="molecule type" value="Genomic_DNA"/>
</dbReference>
<protein>
    <submittedName>
        <fullName evidence="1">Uncharacterized protein</fullName>
    </submittedName>
</protein>
<evidence type="ECO:0000313" key="2">
    <source>
        <dbReference type="Proteomes" id="UP001151760"/>
    </source>
</evidence>
<sequence length="184" mass="20187">MQADVLIKGPCFYKTNSQYEKSIVAATDTKIGLGQFKLRFNCILLATANLEAVWVIAGSSIGIPYPQPSEELRRGGEVYAGVGATIKKWDRSPLRLKVASPSLSPVSQNKFIERHPHKSQVRETTNCYSSSGIFLGGQGPNSLKRKLTDLSEGEDEPYSDPFLNVDDDLLVATSYMKKSATITI</sequence>
<organism evidence="1 2">
    <name type="scientific">Tanacetum coccineum</name>
    <dbReference type="NCBI Taxonomy" id="301880"/>
    <lineage>
        <taxon>Eukaryota</taxon>
        <taxon>Viridiplantae</taxon>
        <taxon>Streptophyta</taxon>
        <taxon>Embryophyta</taxon>
        <taxon>Tracheophyta</taxon>
        <taxon>Spermatophyta</taxon>
        <taxon>Magnoliopsida</taxon>
        <taxon>eudicotyledons</taxon>
        <taxon>Gunneridae</taxon>
        <taxon>Pentapetalae</taxon>
        <taxon>asterids</taxon>
        <taxon>campanulids</taxon>
        <taxon>Asterales</taxon>
        <taxon>Asteraceae</taxon>
        <taxon>Asteroideae</taxon>
        <taxon>Anthemideae</taxon>
        <taxon>Anthemidinae</taxon>
        <taxon>Tanacetum</taxon>
    </lineage>
</organism>
<gene>
    <name evidence="1" type="ORF">Tco_0992869</name>
</gene>
<name>A0ABQ5F3Q1_9ASTR</name>
<keyword evidence="2" id="KW-1185">Reference proteome</keyword>
<reference evidence="1" key="2">
    <citation type="submission" date="2022-01" db="EMBL/GenBank/DDBJ databases">
        <authorList>
            <person name="Yamashiro T."/>
            <person name="Shiraishi A."/>
            <person name="Satake H."/>
            <person name="Nakayama K."/>
        </authorList>
    </citation>
    <scope>NUCLEOTIDE SEQUENCE</scope>
</reference>